<evidence type="ECO:0000256" key="2">
    <source>
        <dbReference type="SAM" id="Phobius"/>
    </source>
</evidence>
<evidence type="ECO:0000313" key="3">
    <source>
        <dbReference type="EMBL" id="PWK72922.1"/>
    </source>
</evidence>
<gene>
    <name evidence="3" type="ORF">LX99_04252</name>
</gene>
<dbReference type="EMBL" id="QGHA01000011">
    <property type="protein sequence ID" value="PWK72922.1"/>
    <property type="molecule type" value="Genomic_DNA"/>
</dbReference>
<organism evidence="3 4">
    <name type="scientific">Mucilaginibacter oryzae</name>
    <dbReference type="NCBI Taxonomy" id="468058"/>
    <lineage>
        <taxon>Bacteria</taxon>
        <taxon>Pseudomonadati</taxon>
        <taxon>Bacteroidota</taxon>
        <taxon>Sphingobacteriia</taxon>
        <taxon>Sphingobacteriales</taxon>
        <taxon>Sphingobacteriaceae</taxon>
        <taxon>Mucilaginibacter</taxon>
    </lineage>
</organism>
<dbReference type="RefSeq" id="WP_146203186.1">
    <property type="nucleotide sequence ID" value="NZ_QGHA01000011.1"/>
</dbReference>
<keyword evidence="2" id="KW-0812">Transmembrane</keyword>
<sequence>MNQLFHHVTWNQYLTAALIASIIYYLFVFLRCYRPELQKLKERLNSHGAHDDPFQDLNYPEEGETADIVTSCSDKSSDQPHEAGTPQANDHHNQEPAPSDILGERLKAIIGRAAGKPYAPAVLIPQLKQLLQEPHTFSDAEKAAISHLIVAQCEDTGTGLLTKEEVDQWWER</sequence>
<dbReference type="Proteomes" id="UP000245678">
    <property type="component" value="Unassembled WGS sequence"/>
</dbReference>
<name>A0A316H0T8_9SPHI</name>
<accession>A0A316H0T8</accession>
<evidence type="ECO:0000313" key="4">
    <source>
        <dbReference type="Proteomes" id="UP000245678"/>
    </source>
</evidence>
<feature type="transmembrane region" description="Helical" evidence="2">
    <location>
        <begin position="12"/>
        <end position="33"/>
    </location>
</feature>
<keyword evidence="2" id="KW-1133">Transmembrane helix</keyword>
<dbReference type="AlphaFoldDB" id="A0A316H0T8"/>
<protein>
    <submittedName>
        <fullName evidence="3">Uncharacterized protein</fullName>
    </submittedName>
</protein>
<proteinExistence type="predicted"/>
<keyword evidence="2" id="KW-0472">Membrane</keyword>
<keyword evidence="4" id="KW-1185">Reference proteome</keyword>
<evidence type="ECO:0000256" key="1">
    <source>
        <dbReference type="SAM" id="MobiDB-lite"/>
    </source>
</evidence>
<reference evidence="3 4" key="1">
    <citation type="submission" date="2018-05" db="EMBL/GenBank/DDBJ databases">
        <title>Genomic Encyclopedia of Archaeal and Bacterial Type Strains, Phase II (KMG-II): from individual species to whole genera.</title>
        <authorList>
            <person name="Goeker M."/>
        </authorList>
    </citation>
    <scope>NUCLEOTIDE SEQUENCE [LARGE SCALE GENOMIC DNA]</scope>
    <source>
        <strain evidence="3 4">DSM 19975</strain>
    </source>
</reference>
<comment type="caution">
    <text evidence="3">The sequence shown here is derived from an EMBL/GenBank/DDBJ whole genome shotgun (WGS) entry which is preliminary data.</text>
</comment>
<feature type="region of interest" description="Disordered" evidence="1">
    <location>
        <begin position="65"/>
        <end position="98"/>
    </location>
</feature>